<keyword evidence="2 5" id="KW-0132">Cell division</keyword>
<evidence type="ECO:0000256" key="4">
    <source>
        <dbReference type="ARBA" id="ARBA00023306"/>
    </source>
</evidence>
<dbReference type="PANTHER" id="PTHR39455:SF1">
    <property type="entry name" value="CELL DIVISION PROTEIN ZAPD"/>
    <property type="match status" value="1"/>
</dbReference>
<dbReference type="InterPro" id="IPR036268">
    <property type="entry name" value="ZapD_sf"/>
</dbReference>
<dbReference type="AlphaFoldDB" id="A0A9D2RII9"/>
<comment type="caution">
    <text evidence="6">The sequence shown here is derived from an EMBL/GenBank/DDBJ whole genome shotgun (WGS) entry which is preliminary data.</text>
</comment>
<accession>A0A9D2RII9</accession>
<reference evidence="6" key="2">
    <citation type="submission" date="2021-04" db="EMBL/GenBank/DDBJ databases">
        <authorList>
            <person name="Gilroy R."/>
        </authorList>
    </citation>
    <scope>NUCLEOTIDE SEQUENCE</scope>
    <source>
        <strain evidence="6">9264</strain>
    </source>
</reference>
<dbReference type="GO" id="GO:0000917">
    <property type="term" value="P:division septum assembly"/>
    <property type="evidence" value="ECO:0007669"/>
    <property type="project" value="UniProtKB-KW"/>
</dbReference>
<evidence type="ECO:0000256" key="1">
    <source>
        <dbReference type="ARBA" id="ARBA00022490"/>
    </source>
</evidence>
<comment type="similarity">
    <text evidence="5">Belongs to the ZapD family.</text>
</comment>
<comment type="function">
    <text evidence="5">Cell division factor that enhances FtsZ-ring assembly. Directly interacts with FtsZ and promotes bundling of FtsZ protofilaments, with a reduction in FtsZ GTPase activity.</text>
</comment>
<reference evidence="6" key="1">
    <citation type="journal article" date="2021" name="PeerJ">
        <title>Extensive microbial diversity within the chicken gut microbiome revealed by metagenomics and culture.</title>
        <authorList>
            <person name="Gilroy R."/>
            <person name="Ravi A."/>
            <person name="Getino M."/>
            <person name="Pursley I."/>
            <person name="Horton D.L."/>
            <person name="Alikhan N.F."/>
            <person name="Baker D."/>
            <person name="Gharbi K."/>
            <person name="Hall N."/>
            <person name="Watson M."/>
            <person name="Adriaenssens E.M."/>
            <person name="Foster-Nyarko E."/>
            <person name="Jarju S."/>
            <person name="Secka A."/>
            <person name="Antonio M."/>
            <person name="Oren A."/>
            <person name="Chaudhuri R.R."/>
            <person name="La Ragione R."/>
            <person name="Hildebrand F."/>
            <person name="Pallen M.J."/>
        </authorList>
    </citation>
    <scope>NUCLEOTIDE SEQUENCE</scope>
    <source>
        <strain evidence="6">9264</strain>
    </source>
</reference>
<organism evidence="6 7">
    <name type="scientific">Candidatus Paenalcaligenes intestinipullorum</name>
    <dbReference type="NCBI Taxonomy" id="2838718"/>
    <lineage>
        <taxon>Bacteria</taxon>
        <taxon>Pseudomonadati</taxon>
        <taxon>Pseudomonadota</taxon>
        <taxon>Betaproteobacteria</taxon>
        <taxon>Burkholderiales</taxon>
        <taxon>Alcaligenaceae</taxon>
        <taxon>Paenalcaligenes</taxon>
    </lineage>
</organism>
<dbReference type="GO" id="GO:0043093">
    <property type="term" value="P:FtsZ-dependent cytokinesis"/>
    <property type="evidence" value="ECO:0007669"/>
    <property type="project" value="UniProtKB-UniRule"/>
</dbReference>
<keyword evidence="3 5" id="KW-0717">Septation</keyword>
<dbReference type="Gene3D" id="1.10.3900.10">
    <property type="entry name" value="YacF-like"/>
    <property type="match status" value="1"/>
</dbReference>
<name>A0A9D2RII9_9BURK</name>
<evidence type="ECO:0000256" key="5">
    <source>
        <dbReference type="HAMAP-Rule" id="MF_01092"/>
    </source>
</evidence>
<dbReference type="Pfam" id="PF07072">
    <property type="entry name" value="ZapD"/>
    <property type="match status" value="1"/>
</dbReference>
<keyword evidence="4 5" id="KW-0131">Cell cycle</keyword>
<sequence>MIVYEYPCNERVRAFLRAEYLFERFFYFLKGEDAHHHQIAVTTLFEILDMCERSDVRGMVLQDLERQRVALMGWREHPGVASQRLDAMLDAMQQASEQLSAQGRLGANLKENEWLSSLRGRFAVPGGCSRVDLPSYYAWQLRPAEQRRQAIQSWAQSFTPVQEAISLLLKVLRNAGDPIDHVAIEGNYQEMLGGKTFQLLRVWLDEQAHVFPEMSANKYVIWVRFAQQDNENRPQPLTKNIAFKLARCQIH</sequence>
<comment type="subunit">
    <text evidence="5">Interacts with FtsZ.</text>
</comment>
<dbReference type="Gene3D" id="2.60.440.10">
    <property type="entry name" value="YacF-like domains"/>
    <property type="match status" value="1"/>
</dbReference>
<evidence type="ECO:0000313" key="6">
    <source>
        <dbReference type="EMBL" id="HJD45082.1"/>
    </source>
</evidence>
<dbReference type="InterPro" id="IPR009777">
    <property type="entry name" value="ZapD"/>
</dbReference>
<evidence type="ECO:0000313" key="7">
    <source>
        <dbReference type="Proteomes" id="UP000823889"/>
    </source>
</evidence>
<comment type="subcellular location">
    <subcellularLocation>
        <location evidence="5">Cytoplasm</location>
    </subcellularLocation>
    <text evidence="5">Localizes to mid-cell in an FtsZ-dependent manner.</text>
</comment>
<evidence type="ECO:0000256" key="2">
    <source>
        <dbReference type="ARBA" id="ARBA00022618"/>
    </source>
</evidence>
<dbReference type="GO" id="GO:0005737">
    <property type="term" value="C:cytoplasm"/>
    <property type="evidence" value="ECO:0007669"/>
    <property type="project" value="UniProtKB-SubCell"/>
</dbReference>
<dbReference type="HAMAP" id="MF_01092">
    <property type="entry name" value="ZapD"/>
    <property type="match status" value="1"/>
</dbReference>
<dbReference type="NCBIfam" id="NF003656">
    <property type="entry name" value="PRK05287.1-4"/>
    <property type="match status" value="1"/>
</dbReference>
<dbReference type="EMBL" id="DWUQ01000181">
    <property type="protein sequence ID" value="HJD45082.1"/>
    <property type="molecule type" value="Genomic_DNA"/>
</dbReference>
<dbReference type="Proteomes" id="UP000823889">
    <property type="component" value="Unassembled WGS sequence"/>
</dbReference>
<dbReference type="GO" id="GO:0032153">
    <property type="term" value="C:cell division site"/>
    <property type="evidence" value="ECO:0007669"/>
    <property type="project" value="TreeGrafter"/>
</dbReference>
<evidence type="ECO:0000256" key="3">
    <source>
        <dbReference type="ARBA" id="ARBA00023210"/>
    </source>
</evidence>
<gene>
    <name evidence="5 6" type="primary">zapD</name>
    <name evidence="6" type="ORF">H9906_08680</name>
</gene>
<keyword evidence="1 5" id="KW-0963">Cytoplasm</keyword>
<dbReference type="InterPro" id="IPR027462">
    <property type="entry name" value="ZapD_C"/>
</dbReference>
<dbReference type="SUPFAM" id="SSF160950">
    <property type="entry name" value="YacF-like"/>
    <property type="match status" value="1"/>
</dbReference>
<dbReference type="PANTHER" id="PTHR39455">
    <property type="entry name" value="CELL DIVISION PROTEIN ZAPD"/>
    <property type="match status" value="1"/>
</dbReference>
<protein>
    <recommendedName>
        <fullName evidence="5">Cell division protein ZapD</fullName>
    </recommendedName>
    <alternativeName>
        <fullName evidence="5">Z ring-associated protein D</fullName>
    </alternativeName>
</protein>
<proteinExistence type="inferred from homology"/>